<dbReference type="InterPro" id="IPR000192">
    <property type="entry name" value="Aminotrans_V_dom"/>
</dbReference>
<dbReference type="InterPro" id="IPR015424">
    <property type="entry name" value="PyrdxlP-dep_Trfase"/>
</dbReference>
<evidence type="ECO:0000256" key="4">
    <source>
        <dbReference type="ARBA" id="ARBA00022898"/>
    </source>
</evidence>
<dbReference type="Proteomes" id="UP000622860">
    <property type="component" value="Unassembled WGS sequence"/>
</dbReference>
<evidence type="ECO:0000256" key="1">
    <source>
        <dbReference type="ARBA" id="ARBA00001933"/>
    </source>
</evidence>
<dbReference type="InterPro" id="IPR015422">
    <property type="entry name" value="PyrdxlP-dep_Trfase_small"/>
</dbReference>
<evidence type="ECO:0000259" key="5">
    <source>
        <dbReference type="PROSITE" id="PS51186"/>
    </source>
</evidence>
<dbReference type="InterPro" id="IPR016181">
    <property type="entry name" value="Acyl_CoA_acyltransferase"/>
</dbReference>
<dbReference type="Pfam" id="PF00266">
    <property type="entry name" value="Aminotran_5"/>
    <property type="match status" value="1"/>
</dbReference>
<comment type="cofactor">
    <cofactor evidence="1">
        <name>pyridoxal 5'-phosphate</name>
        <dbReference type="ChEBI" id="CHEBI:597326"/>
    </cofactor>
</comment>
<comment type="caution">
    <text evidence="6">The sequence shown here is derived from an EMBL/GenBank/DDBJ whole genome shotgun (WGS) entry which is preliminary data.</text>
</comment>
<dbReference type="PROSITE" id="PS51186">
    <property type="entry name" value="GNAT"/>
    <property type="match status" value="1"/>
</dbReference>
<keyword evidence="2" id="KW-0032">Aminotransferase</keyword>
<reference evidence="6" key="2">
    <citation type="submission" date="2020-09" db="EMBL/GenBank/DDBJ databases">
        <authorList>
            <person name="Sun Q."/>
            <person name="Zhou Y."/>
        </authorList>
    </citation>
    <scope>NUCLEOTIDE SEQUENCE</scope>
    <source>
        <strain evidence="6">CGMCC 1.12754</strain>
    </source>
</reference>
<dbReference type="AlphaFoldDB" id="A0A917HLW3"/>
<dbReference type="SUPFAM" id="SSF53383">
    <property type="entry name" value="PLP-dependent transferases"/>
    <property type="match status" value="1"/>
</dbReference>
<dbReference type="GO" id="GO:0008483">
    <property type="term" value="F:transaminase activity"/>
    <property type="evidence" value="ECO:0007669"/>
    <property type="project" value="UniProtKB-KW"/>
</dbReference>
<dbReference type="Gene3D" id="3.40.640.10">
    <property type="entry name" value="Type I PLP-dependent aspartate aminotransferase-like (Major domain)"/>
    <property type="match status" value="1"/>
</dbReference>
<dbReference type="PANTHER" id="PTHR42778">
    <property type="entry name" value="2-AMINOETHYLPHOSPHONATE--PYRUVATE TRANSAMINASE"/>
    <property type="match status" value="1"/>
</dbReference>
<organism evidence="6 7">
    <name type="scientific">Virgibacillus oceani</name>
    <dbReference type="NCBI Taxonomy" id="1479511"/>
    <lineage>
        <taxon>Bacteria</taxon>
        <taxon>Bacillati</taxon>
        <taxon>Bacillota</taxon>
        <taxon>Bacilli</taxon>
        <taxon>Bacillales</taxon>
        <taxon>Bacillaceae</taxon>
        <taxon>Virgibacillus</taxon>
    </lineage>
</organism>
<accession>A0A917HLW3</accession>
<sequence length="545" mass="62155">MSHSTTHIQYKIAEYADEMEQIYQLNYETFVEEIPQHQTNSERKLIDRFNHENTYIIAKKEDEVIGMISVNGKRPFSLDQKLDNLDTYLPEQALPCEVRLLSIKTRYRGGRIFYGMCEKLVSYCLEQGYNMALISGTVRQRKLYKHIGFQAFGPLVGTEKAPYQPMFLTKKNFELSSKVFQRLMQREEKRFYHNFLPGPVEIPEAVKKAWQEPPISHRSSKFRETVKNVQHQLCNLTNANYAEIVVGTGTLANDMVAAQLSVHFGRGLILANGEFGERLIDHGNRWGLSFEKIYKQWNTSITIEEIESVLAENPDIKWLWTVHCDTSTGYVFPLDDLQAVCNKHNVHLCVDACSTVGVFPVDLKGVYLASTVSGKGLASYPGIAIVFHRKEILPNERIPNYLDIGRYQAYESVPYTHSFNGLLALEAALSNPQPTIKELADKICHEFNSVGMTVLRGDGYSPGIITASLSNGMSSRDFGDHLKSFGVHVSYESGYLLRRNWFQIALMGEQKYESVMKAIDIIKNQYKQYLEEKGTEDEKNSGLFI</sequence>
<dbReference type="RefSeq" id="WP_188456313.1">
    <property type="nucleotide sequence ID" value="NZ_BMFR01000016.1"/>
</dbReference>
<evidence type="ECO:0000313" key="7">
    <source>
        <dbReference type="Proteomes" id="UP000622860"/>
    </source>
</evidence>
<dbReference type="InterPro" id="IPR015421">
    <property type="entry name" value="PyrdxlP-dep_Trfase_major"/>
</dbReference>
<evidence type="ECO:0000256" key="2">
    <source>
        <dbReference type="ARBA" id="ARBA00022576"/>
    </source>
</evidence>
<dbReference type="Gene3D" id="3.40.630.30">
    <property type="match status" value="1"/>
</dbReference>
<keyword evidence="4" id="KW-0663">Pyridoxal phosphate</keyword>
<proteinExistence type="predicted"/>
<feature type="domain" description="N-acetyltransferase" evidence="5">
    <location>
        <begin position="10"/>
        <end position="174"/>
    </location>
</feature>
<dbReference type="SUPFAM" id="SSF55729">
    <property type="entry name" value="Acyl-CoA N-acyltransferases (Nat)"/>
    <property type="match status" value="1"/>
</dbReference>
<dbReference type="GO" id="GO:0016747">
    <property type="term" value="F:acyltransferase activity, transferring groups other than amino-acyl groups"/>
    <property type="evidence" value="ECO:0007669"/>
    <property type="project" value="InterPro"/>
</dbReference>
<gene>
    <name evidence="6" type="ORF">GCM10011398_31310</name>
</gene>
<protein>
    <submittedName>
        <fullName evidence="6">Acetyltransferase</fullName>
    </submittedName>
</protein>
<dbReference type="PANTHER" id="PTHR42778:SF1">
    <property type="entry name" value="2-AMINOETHYLPHOSPHONATE--PYRUVATE TRANSAMINASE"/>
    <property type="match status" value="1"/>
</dbReference>
<evidence type="ECO:0000256" key="3">
    <source>
        <dbReference type="ARBA" id="ARBA00022679"/>
    </source>
</evidence>
<evidence type="ECO:0000313" key="6">
    <source>
        <dbReference type="EMBL" id="GGG83408.1"/>
    </source>
</evidence>
<keyword evidence="3" id="KW-0808">Transferase</keyword>
<dbReference type="Pfam" id="PF00583">
    <property type="entry name" value="Acetyltransf_1"/>
    <property type="match status" value="1"/>
</dbReference>
<dbReference type="Gene3D" id="3.90.1150.10">
    <property type="entry name" value="Aspartate Aminotransferase, domain 1"/>
    <property type="match status" value="1"/>
</dbReference>
<name>A0A917HLW3_9BACI</name>
<reference evidence="6" key="1">
    <citation type="journal article" date="2014" name="Int. J. Syst. Evol. Microbiol.">
        <title>Complete genome sequence of Corynebacterium casei LMG S-19264T (=DSM 44701T), isolated from a smear-ripened cheese.</title>
        <authorList>
            <consortium name="US DOE Joint Genome Institute (JGI-PGF)"/>
            <person name="Walter F."/>
            <person name="Albersmeier A."/>
            <person name="Kalinowski J."/>
            <person name="Ruckert C."/>
        </authorList>
    </citation>
    <scope>NUCLEOTIDE SEQUENCE</scope>
    <source>
        <strain evidence="6">CGMCC 1.12754</strain>
    </source>
</reference>
<dbReference type="EMBL" id="BMFR01000016">
    <property type="protein sequence ID" value="GGG83408.1"/>
    <property type="molecule type" value="Genomic_DNA"/>
</dbReference>
<keyword evidence="7" id="KW-1185">Reference proteome</keyword>
<dbReference type="InterPro" id="IPR000182">
    <property type="entry name" value="GNAT_dom"/>
</dbReference>